<feature type="compositionally biased region" description="Basic and acidic residues" evidence="1">
    <location>
        <begin position="91"/>
        <end position="108"/>
    </location>
</feature>
<reference evidence="3" key="1">
    <citation type="submission" date="2025-08" db="UniProtKB">
        <authorList>
            <consortium name="RefSeq"/>
        </authorList>
    </citation>
    <scope>IDENTIFICATION</scope>
</reference>
<feature type="compositionally biased region" description="Low complexity" evidence="1">
    <location>
        <begin position="960"/>
        <end position="977"/>
    </location>
</feature>
<feature type="compositionally biased region" description="Polar residues" evidence="1">
    <location>
        <begin position="228"/>
        <end position="244"/>
    </location>
</feature>
<dbReference type="Proteomes" id="UP000515154">
    <property type="component" value="Linkage group LG11"/>
</dbReference>
<keyword evidence="2" id="KW-1185">Reference proteome</keyword>
<dbReference type="RefSeq" id="XP_036363389.1">
    <property type="nucleotide sequence ID" value="XM_036507496.1"/>
</dbReference>
<feature type="compositionally biased region" description="Basic and acidic residues" evidence="1">
    <location>
        <begin position="63"/>
        <end position="80"/>
    </location>
</feature>
<protein>
    <submittedName>
        <fullName evidence="3">Uncharacterized protein LOC115217644 isoform X1</fullName>
    </submittedName>
</protein>
<evidence type="ECO:0000313" key="3">
    <source>
        <dbReference type="RefSeq" id="XP_036363389.1"/>
    </source>
</evidence>
<feature type="compositionally biased region" description="Basic and acidic residues" evidence="1">
    <location>
        <begin position="1049"/>
        <end position="1067"/>
    </location>
</feature>
<evidence type="ECO:0000313" key="2">
    <source>
        <dbReference type="Proteomes" id="UP000515154"/>
    </source>
</evidence>
<feature type="region of interest" description="Disordered" evidence="1">
    <location>
        <begin position="86"/>
        <end position="110"/>
    </location>
</feature>
<feature type="region of interest" description="Disordered" evidence="1">
    <location>
        <begin position="960"/>
        <end position="984"/>
    </location>
</feature>
<feature type="compositionally biased region" description="Polar residues" evidence="1">
    <location>
        <begin position="744"/>
        <end position="773"/>
    </location>
</feature>
<dbReference type="AlphaFoldDB" id="A0A7E6F6L6"/>
<feature type="region of interest" description="Disordered" evidence="1">
    <location>
        <begin position="1040"/>
        <end position="1067"/>
    </location>
</feature>
<accession>A0A7E6F6L6</accession>
<feature type="region of interest" description="Disordered" evidence="1">
    <location>
        <begin position="61"/>
        <end position="80"/>
    </location>
</feature>
<feature type="region of interest" description="Disordered" evidence="1">
    <location>
        <begin position="306"/>
        <end position="328"/>
    </location>
</feature>
<organism evidence="2 3">
    <name type="scientific">Octopus sinensis</name>
    <name type="common">East Asian common octopus</name>
    <dbReference type="NCBI Taxonomy" id="2607531"/>
    <lineage>
        <taxon>Eukaryota</taxon>
        <taxon>Metazoa</taxon>
        <taxon>Spiralia</taxon>
        <taxon>Lophotrochozoa</taxon>
        <taxon>Mollusca</taxon>
        <taxon>Cephalopoda</taxon>
        <taxon>Coleoidea</taxon>
        <taxon>Octopodiformes</taxon>
        <taxon>Octopoda</taxon>
        <taxon>Incirrata</taxon>
        <taxon>Octopodidae</taxon>
        <taxon>Octopus</taxon>
    </lineage>
</organism>
<feature type="region of interest" description="Disordered" evidence="1">
    <location>
        <begin position="733"/>
        <end position="776"/>
    </location>
</feature>
<feature type="region of interest" description="Disordered" evidence="1">
    <location>
        <begin position="700"/>
        <end position="719"/>
    </location>
</feature>
<proteinExistence type="predicted"/>
<evidence type="ECO:0000256" key="1">
    <source>
        <dbReference type="SAM" id="MobiDB-lite"/>
    </source>
</evidence>
<sequence length="1205" mass="132286">MHHLRRNESICSNFTSVIGFTKHSSFDLYWSTDDFIKIMARDKFMRILSIFQLLGNSKMKPRNHLEHDQQHTFEDKSRHDQANLQFFTSDQRQRKENNKDSDNEEKKNNCKQIQFDSKEKILEENKVTKVLLKDLIKDTKTDSETSPEMFEEIQKENFENNSDKKAGVSPICEEKINDTKVTVIAESFVKDKILDQAKPTVQRSKITIKLTGKTGIKPLQYPVLSPWMSTSKMPGPNKAQSAKVSSDKKMWSTKEVESQLSLDDFLTCSNNHGSDPVASDIEIDEEKTNIKISNLSTCRQSADTSILQESIDDSENKKSQEFLPDSHMSTTMPVSVSQVSGSCLLPIGVLATTPFPPSPPESTCRNSSNVFEGTDSSDLCISLAVDQKSSNVHESDKESETKVISESKNGARTLLSQHKGTIQLPVSTGAKFFTRDLDKRLLGVDSTSQVSMGKIHHSPPSVFQITETNDASLYQTDKENITLHSSVTLEGNPSNGSPPVIQETSLLVNKENFPKICSNNVSDPLASSTSTLFDEINSKSCYSISALHSELSSVPSKLQLSDNFELPRKYSAMETAPSNLSAINTGEIKSDHSAVSSKSDAKSNFMENKDSLVTLLSNSTRSDMRTVDSSTVEQNISLIPLPTSMSSSLANIWDIPLPSNLQSECQPPTHGVLIRESEHNYAIRLMENSDGVLHPVKRAPLQHDDKNVDSDDSNNDISNNSWKAQSFVAQAYLSHSQSDDEGETSQLSISSENDSNNSLPQQCSQSSESNDTISPPVLEAEGRQSCLIPNEDLSNNDSPPPLTAEVPCLSPSVSLPCSTSSVIPVTLVCNPPCESKTLFTTPNTLSIDNTSLLNNMSILNLDSVIRSQANSINHTSKTYSSNDRNVKSIKKVVLLKKPVQNIPSRHLRTSRKSQSKQNDVKLLKVDKVDQEKIIVKVTSRTSEGVPVISLTPATSTASYTTSGLSSSSVATTSSSGSNFTEISETETADSSLLEAAAKKAETLPKMFMPTVVLHDIKYTMGKDLSPMATIPSSIENIPIFDSENDDSDSDVKFESPKKSFESQRQLEIESPSKTLETFDPYMFLNRPTKPSIPSSSYNTQLTNESSTLFSIGPCGTSATGRVTADSLPSIDNQSMISNMFDVTDCKFAFPDVFLENGEPETPPKISNVDVLGPGLPFETSSKSNIALGLDILNEFYTAEGTEDSG</sequence>
<name>A0A7E6F6L6_9MOLL</name>
<gene>
    <name evidence="3" type="primary">LOC115217644</name>
</gene>
<feature type="region of interest" description="Disordered" evidence="1">
    <location>
        <begin position="228"/>
        <end position="250"/>
    </location>
</feature>